<keyword evidence="2" id="KW-1185">Reference proteome</keyword>
<dbReference type="Proteomes" id="UP000235371">
    <property type="component" value="Unassembled WGS sequence"/>
</dbReference>
<sequence length="183" mass="20278">MFAAMQSYCGQTPHIILSRNTQYMMAFDSQVHPLRERLVRPRQLKARNRQPTSKVCDLYASSSNQLVLLSRRFGASQVLRGQTDEHGGSKIEAMTMVCAGGLAGWSCEVSLPRRRWLGTGASRGASCWVRHGRVRSGGILQSPLVLHMGRSLFTDAGCCARRCSNAQEQEAGVELVLLISERR</sequence>
<evidence type="ECO:0000313" key="2">
    <source>
        <dbReference type="Proteomes" id="UP000235371"/>
    </source>
</evidence>
<accession>A0A2J6SQ69</accession>
<gene>
    <name evidence="1" type="ORF">K444DRAFT_193735</name>
</gene>
<evidence type="ECO:0000313" key="1">
    <source>
        <dbReference type="EMBL" id="PMD52904.1"/>
    </source>
</evidence>
<dbReference type="RefSeq" id="XP_024729808.1">
    <property type="nucleotide sequence ID" value="XM_024870947.1"/>
</dbReference>
<protein>
    <submittedName>
        <fullName evidence="1">Uncharacterized protein</fullName>
    </submittedName>
</protein>
<proteinExistence type="predicted"/>
<dbReference type="InParanoid" id="A0A2J6SQ69"/>
<reference evidence="1 2" key="1">
    <citation type="submission" date="2016-04" db="EMBL/GenBank/DDBJ databases">
        <title>A degradative enzymes factory behind the ericoid mycorrhizal symbiosis.</title>
        <authorList>
            <consortium name="DOE Joint Genome Institute"/>
            <person name="Martino E."/>
            <person name="Morin E."/>
            <person name="Grelet G."/>
            <person name="Kuo A."/>
            <person name="Kohler A."/>
            <person name="Daghino S."/>
            <person name="Barry K."/>
            <person name="Choi C."/>
            <person name="Cichocki N."/>
            <person name="Clum A."/>
            <person name="Copeland A."/>
            <person name="Hainaut M."/>
            <person name="Haridas S."/>
            <person name="Labutti K."/>
            <person name="Lindquist E."/>
            <person name="Lipzen A."/>
            <person name="Khouja H.-R."/>
            <person name="Murat C."/>
            <person name="Ohm R."/>
            <person name="Olson A."/>
            <person name="Spatafora J."/>
            <person name="Veneault-Fourrey C."/>
            <person name="Henrissat B."/>
            <person name="Grigoriev I."/>
            <person name="Martin F."/>
            <person name="Perotto S."/>
        </authorList>
    </citation>
    <scope>NUCLEOTIDE SEQUENCE [LARGE SCALE GENOMIC DNA]</scope>
    <source>
        <strain evidence="1 2">E</strain>
    </source>
</reference>
<dbReference type="EMBL" id="KZ613895">
    <property type="protein sequence ID" value="PMD52904.1"/>
    <property type="molecule type" value="Genomic_DNA"/>
</dbReference>
<name>A0A2J6SQ69_9HELO</name>
<dbReference type="AlphaFoldDB" id="A0A2J6SQ69"/>
<dbReference type="GeneID" id="36579029"/>
<organism evidence="1 2">
    <name type="scientific">Hyaloscypha bicolor E</name>
    <dbReference type="NCBI Taxonomy" id="1095630"/>
    <lineage>
        <taxon>Eukaryota</taxon>
        <taxon>Fungi</taxon>
        <taxon>Dikarya</taxon>
        <taxon>Ascomycota</taxon>
        <taxon>Pezizomycotina</taxon>
        <taxon>Leotiomycetes</taxon>
        <taxon>Helotiales</taxon>
        <taxon>Hyaloscyphaceae</taxon>
        <taxon>Hyaloscypha</taxon>
        <taxon>Hyaloscypha bicolor</taxon>
    </lineage>
</organism>